<dbReference type="RefSeq" id="WP_338274740.1">
    <property type="nucleotide sequence ID" value="NZ_BTTX01000001.1"/>
</dbReference>
<feature type="compositionally biased region" description="Polar residues" evidence="1">
    <location>
        <begin position="1397"/>
        <end position="1408"/>
    </location>
</feature>
<feature type="domain" description="DUF4114" evidence="3">
    <location>
        <begin position="481"/>
        <end position="503"/>
    </location>
</feature>
<feature type="chain" id="PRO_5047052693" description="DUF4114 domain-containing protein" evidence="2">
    <location>
        <begin position="22"/>
        <end position="1422"/>
    </location>
</feature>
<evidence type="ECO:0000256" key="2">
    <source>
        <dbReference type="SAM" id="SignalP"/>
    </source>
</evidence>
<evidence type="ECO:0000313" key="4">
    <source>
        <dbReference type="EMBL" id="GMU04646.1"/>
    </source>
</evidence>
<dbReference type="Pfam" id="PF13448">
    <property type="entry name" value="DUF4114"/>
    <property type="match status" value="1"/>
</dbReference>
<reference evidence="4 5" key="1">
    <citation type="journal article" date="2024" name="Arch. Microbiol.">
        <title>Corallococcus caeni sp. nov., a novel myxobacterium isolated from activated sludge.</title>
        <authorList>
            <person name="Tomita S."/>
            <person name="Nakai R."/>
            <person name="Kuroda K."/>
            <person name="Kurashita H."/>
            <person name="Hatamoto M."/>
            <person name="Yamaguchi T."/>
            <person name="Narihiro T."/>
        </authorList>
    </citation>
    <scope>NUCLEOTIDE SEQUENCE [LARGE SCALE GENOMIC DNA]</scope>
    <source>
        <strain evidence="4 5">NO1</strain>
    </source>
</reference>
<dbReference type="EMBL" id="BTTX01000001">
    <property type="protein sequence ID" value="GMU04646.1"/>
    <property type="molecule type" value="Genomic_DNA"/>
</dbReference>
<name>A0ABQ6QKU2_9BACT</name>
<feature type="signal peptide" evidence="2">
    <location>
        <begin position="1"/>
        <end position="21"/>
    </location>
</feature>
<evidence type="ECO:0000256" key="1">
    <source>
        <dbReference type="SAM" id="MobiDB-lite"/>
    </source>
</evidence>
<feature type="compositionally biased region" description="Basic and acidic residues" evidence="1">
    <location>
        <begin position="1413"/>
        <end position="1422"/>
    </location>
</feature>
<evidence type="ECO:0000259" key="3">
    <source>
        <dbReference type="Pfam" id="PF13448"/>
    </source>
</evidence>
<sequence length="1422" mass="152975">MRAMIRTLGTLALLTASTAGAAEPAKLCNNALDKDRQPEFSETSLEMTNPTMKIIQPDSKLQLNTALEPFNSEHITLPFDQNISISYVFESAGASHTLGYMYMDELKARGYVDDNGDLKDANANGIYDLHEDIYNLAPSSGTTSRSYVGGTRRCNSAAAQLTLKDGTKFSQPDLASNTNCDNTFNDNAELTDARPEGNNQNIRAGLVGSFPGSDVGDSSDAYSDNGLYRHVPNLLEPKHTKNNDQGLGRLVFLSGDDDAEEKNWRNLAPVKDTNDLGEGVPDYDVSAYTAEGIKRTTNPDPGISPADRTVELGPIKGEREIVFFLVVYYEPAHNIEAGRVYPCMKMDAAGKCLLHLKTPISVFFSKSAWNMDQNSQSGSTVAARNIGCPYVEGEGCRPEDPNNSPGSCAVEATGEKLCGWLDGPSYPGDEANALYRLSKDPLYGKLVMPMEKVVVPRPAGARNAMPHVIVGAPSTDPFRWILGFEDLSGGGDRDFNDIVFVINKENGGNTRSASVSGDITPDIAEDFTITKVRFTRQDDIAPAPRTCTNGPPCWSEETAGACSPEGGPEATIRYSIAVDCNLCANGVCTRNPEPTWLPVEFPNTSPPTQTVELDLLSLGVTGSQLCWKVDISSPNERCHPIIDNINVGFQAVRSGSFARASPSAIGNALVWGVNETPGSNWGQNWPGAGLPAAETRAYDSRKDYTLRGRLYFKSLYDPENPNVTHSVQRWEAGRVMAESFRSGQDPSTRRLYTVTSRSNFGRKDVSTYVTSGTSPLFPDSLCDETIGSVIPWDLNGDKKCGTPTADNDSGHRVPADKSDRAFLVNWLYGWEDNQAPSPTNVKKPWALGGINLSTVALAIPPYKDTWYQNAKPAEQELYFNNFISALKTRKTVAYVGTMTGMLHAFESGDYRTATQDRCAGGLQYRGYFEPASGACATPYATRDYGTGSELFAYLPYGQLERYRNQYAVFQGSGTLARPSMDASPSITNVDFGNLSPAKPAWTPSSADPKKGAKTVLVSATGKTSPMVFALDITNPSQVGTAQYPIPLWEFDMLNTPVVTTPTSVTVSDAFTTANIADASVKLPDTKGSRFAPTVVRAMWGPNAANAQWIAVVGTDYEPGPDYAGTLYLIDMKTGLPLKNGSNAFAGVITLDKGAGIGAESAMVDLDKDGTFDVIYVPTTAGHVYRINLDKLTTGQTLGNSVQKCLVADAPTSLAQPKYNPQGQEQKFQQIFSNLALTSTNTPAGPVVRFYFGTSDNPDLYSDGPPNKDTAYNYYLLGFEDTDPKGTNGCTTLEPMWADALDAGQTVWGGVTLSADKVFATTAVGKAADICNLSETQNGKFYVTSQMNQTGVPHAATGQDLGGHGISAPIIHDEHIIAIDALGNAVGMGATNAAWNNKTGGAGTGSSRTLLWEKMPDGKLPKP</sequence>
<dbReference type="InterPro" id="IPR025193">
    <property type="entry name" value="DUF4114"/>
</dbReference>
<gene>
    <name evidence="4" type="ORF">ASNO1_08980</name>
</gene>
<accession>A0ABQ6QKU2</accession>
<proteinExistence type="predicted"/>
<dbReference type="Proteomes" id="UP001342631">
    <property type="component" value="Unassembled WGS sequence"/>
</dbReference>
<protein>
    <recommendedName>
        <fullName evidence="3">DUF4114 domain-containing protein</fullName>
    </recommendedName>
</protein>
<keyword evidence="5" id="KW-1185">Reference proteome</keyword>
<keyword evidence="2" id="KW-0732">Signal</keyword>
<feature type="region of interest" description="Disordered" evidence="1">
    <location>
        <begin position="1397"/>
        <end position="1422"/>
    </location>
</feature>
<evidence type="ECO:0000313" key="5">
    <source>
        <dbReference type="Proteomes" id="UP001342631"/>
    </source>
</evidence>
<organism evidence="4 5">
    <name type="scientific">Corallococcus caeni</name>
    <dbReference type="NCBI Taxonomy" id="3082388"/>
    <lineage>
        <taxon>Bacteria</taxon>
        <taxon>Pseudomonadati</taxon>
        <taxon>Myxococcota</taxon>
        <taxon>Myxococcia</taxon>
        <taxon>Myxococcales</taxon>
        <taxon>Cystobacterineae</taxon>
        <taxon>Myxococcaceae</taxon>
        <taxon>Corallococcus</taxon>
    </lineage>
</organism>
<comment type="caution">
    <text evidence="4">The sequence shown here is derived from an EMBL/GenBank/DDBJ whole genome shotgun (WGS) entry which is preliminary data.</text>
</comment>